<dbReference type="AlphaFoldDB" id="A0A4Z2IWZ5"/>
<organism evidence="2 3">
    <name type="scientific">Liparis tanakae</name>
    <name type="common">Tanaka's snailfish</name>
    <dbReference type="NCBI Taxonomy" id="230148"/>
    <lineage>
        <taxon>Eukaryota</taxon>
        <taxon>Metazoa</taxon>
        <taxon>Chordata</taxon>
        <taxon>Craniata</taxon>
        <taxon>Vertebrata</taxon>
        <taxon>Euteleostomi</taxon>
        <taxon>Actinopterygii</taxon>
        <taxon>Neopterygii</taxon>
        <taxon>Teleostei</taxon>
        <taxon>Neoteleostei</taxon>
        <taxon>Acanthomorphata</taxon>
        <taxon>Eupercaria</taxon>
        <taxon>Perciformes</taxon>
        <taxon>Cottioidei</taxon>
        <taxon>Cottales</taxon>
        <taxon>Liparidae</taxon>
        <taxon>Liparis</taxon>
    </lineage>
</organism>
<feature type="region of interest" description="Disordered" evidence="1">
    <location>
        <begin position="23"/>
        <end position="54"/>
    </location>
</feature>
<comment type="caution">
    <text evidence="2">The sequence shown here is derived from an EMBL/GenBank/DDBJ whole genome shotgun (WGS) entry which is preliminary data.</text>
</comment>
<sequence>MLVTWVDVGRECKSSVVITAAVRRSGRKDNRGRGTDDSRGNQEPISRRQCRRAERQLIKVSSSSPYFLVT</sequence>
<dbReference type="EMBL" id="SRLO01000040">
    <property type="protein sequence ID" value="TNN82277.1"/>
    <property type="molecule type" value="Genomic_DNA"/>
</dbReference>
<protein>
    <submittedName>
        <fullName evidence="2">Uncharacterized protein</fullName>
    </submittedName>
</protein>
<proteinExistence type="predicted"/>
<evidence type="ECO:0000313" key="3">
    <source>
        <dbReference type="Proteomes" id="UP000314294"/>
    </source>
</evidence>
<accession>A0A4Z2IWZ5</accession>
<evidence type="ECO:0000313" key="2">
    <source>
        <dbReference type="EMBL" id="TNN82277.1"/>
    </source>
</evidence>
<name>A0A4Z2IWZ5_9TELE</name>
<gene>
    <name evidence="2" type="ORF">EYF80_007397</name>
</gene>
<evidence type="ECO:0000256" key="1">
    <source>
        <dbReference type="SAM" id="MobiDB-lite"/>
    </source>
</evidence>
<dbReference type="Proteomes" id="UP000314294">
    <property type="component" value="Unassembled WGS sequence"/>
</dbReference>
<keyword evidence="3" id="KW-1185">Reference proteome</keyword>
<feature type="compositionally biased region" description="Basic and acidic residues" evidence="1">
    <location>
        <begin position="27"/>
        <end position="40"/>
    </location>
</feature>
<reference evidence="2 3" key="1">
    <citation type="submission" date="2019-03" db="EMBL/GenBank/DDBJ databases">
        <title>First draft genome of Liparis tanakae, snailfish: a comprehensive survey of snailfish specific genes.</title>
        <authorList>
            <person name="Kim W."/>
            <person name="Song I."/>
            <person name="Jeong J.-H."/>
            <person name="Kim D."/>
            <person name="Kim S."/>
            <person name="Ryu S."/>
            <person name="Song J.Y."/>
            <person name="Lee S.K."/>
        </authorList>
    </citation>
    <scope>NUCLEOTIDE SEQUENCE [LARGE SCALE GENOMIC DNA]</scope>
    <source>
        <tissue evidence="2">Muscle</tissue>
    </source>
</reference>